<dbReference type="AlphaFoldDB" id="A0AAV9HNR9"/>
<reference evidence="2" key="2">
    <citation type="submission" date="2023-06" db="EMBL/GenBank/DDBJ databases">
        <authorList>
            <consortium name="Lawrence Berkeley National Laboratory"/>
            <person name="Mondo S.J."/>
            <person name="Hensen N."/>
            <person name="Bonometti L."/>
            <person name="Westerberg I."/>
            <person name="Brannstrom I.O."/>
            <person name="Guillou S."/>
            <person name="Cros-Aarteil S."/>
            <person name="Calhoun S."/>
            <person name="Haridas S."/>
            <person name="Kuo A."/>
            <person name="Pangilinan J."/>
            <person name="Riley R."/>
            <person name="Labutti K."/>
            <person name="Andreopoulos B."/>
            <person name="Lipzen A."/>
            <person name="Chen C."/>
            <person name="Yanf M."/>
            <person name="Daum C."/>
            <person name="Ng V."/>
            <person name="Clum A."/>
            <person name="Steindorff A."/>
            <person name="Ohm R."/>
            <person name="Martin F."/>
            <person name="Silar P."/>
            <person name="Natvig D."/>
            <person name="Lalanne C."/>
            <person name="Gautier V."/>
            <person name="Ament-Velasquez S.L."/>
            <person name="Kruys A."/>
            <person name="Hutchinson M.I."/>
            <person name="Powell A.J."/>
            <person name="Barry K."/>
            <person name="Miller A.N."/>
            <person name="Grigoriev I.V."/>
            <person name="Debuchy R."/>
            <person name="Gladieux P."/>
            <person name="Thoren M.H."/>
            <person name="Johannesson H."/>
        </authorList>
    </citation>
    <scope>NUCLEOTIDE SEQUENCE</scope>
    <source>
        <strain evidence="2">PSN324</strain>
    </source>
</reference>
<name>A0AAV9HNR9_9PEZI</name>
<feature type="region of interest" description="Disordered" evidence="1">
    <location>
        <begin position="1"/>
        <end position="20"/>
    </location>
</feature>
<protein>
    <submittedName>
        <fullName evidence="2">Uncharacterized protein</fullName>
    </submittedName>
</protein>
<proteinExistence type="predicted"/>
<organism evidence="2 3">
    <name type="scientific">Cladorrhinum samala</name>
    <dbReference type="NCBI Taxonomy" id="585594"/>
    <lineage>
        <taxon>Eukaryota</taxon>
        <taxon>Fungi</taxon>
        <taxon>Dikarya</taxon>
        <taxon>Ascomycota</taxon>
        <taxon>Pezizomycotina</taxon>
        <taxon>Sordariomycetes</taxon>
        <taxon>Sordariomycetidae</taxon>
        <taxon>Sordariales</taxon>
        <taxon>Podosporaceae</taxon>
        <taxon>Cladorrhinum</taxon>
    </lineage>
</organism>
<comment type="caution">
    <text evidence="2">The sequence shown here is derived from an EMBL/GenBank/DDBJ whole genome shotgun (WGS) entry which is preliminary data.</text>
</comment>
<sequence length="271" mass="29195">MFHQSTAALDEPVSGCLPDPTDTHTHATLINPIRALRAGERQGLFGKWGVLESWETSTTVDENRVASIRQRMSHFVACAPLGAAGKGQDFYHGVGSAQFLAERKVASSSSVTEIQRRRGASREGLKPEVINLDAKNDDLHFELMASRDPRPPSQHHHACLTGLARRTGTSVGRHMRLELSSAHQPVSPSPHLGTFRNETPVAEKCSGHCGAVVAGPRDSATGSSPRLVLAPRRPTSPQGTMQKGANNTEYGEDLPVTTRGCMKTVHSRGMA</sequence>
<gene>
    <name evidence="2" type="ORF">QBC42DRAFT_346373</name>
</gene>
<evidence type="ECO:0000313" key="3">
    <source>
        <dbReference type="Proteomes" id="UP001321749"/>
    </source>
</evidence>
<reference evidence="2" key="1">
    <citation type="journal article" date="2023" name="Mol. Phylogenet. Evol.">
        <title>Genome-scale phylogeny and comparative genomics of the fungal order Sordariales.</title>
        <authorList>
            <person name="Hensen N."/>
            <person name="Bonometti L."/>
            <person name="Westerberg I."/>
            <person name="Brannstrom I.O."/>
            <person name="Guillou S."/>
            <person name="Cros-Aarteil S."/>
            <person name="Calhoun S."/>
            <person name="Haridas S."/>
            <person name="Kuo A."/>
            <person name="Mondo S."/>
            <person name="Pangilinan J."/>
            <person name="Riley R."/>
            <person name="LaButti K."/>
            <person name="Andreopoulos B."/>
            <person name="Lipzen A."/>
            <person name="Chen C."/>
            <person name="Yan M."/>
            <person name="Daum C."/>
            <person name="Ng V."/>
            <person name="Clum A."/>
            <person name="Steindorff A."/>
            <person name="Ohm R.A."/>
            <person name="Martin F."/>
            <person name="Silar P."/>
            <person name="Natvig D.O."/>
            <person name="Lalanne C."/>
            <person name="Gautier V."/>
            <person name="Ament-Velasquez S.L."/>
            <person name="Kruys A."/>
            <person name="Hutchinson M.I."/>
            <person name="Powell A.J."/>
            <person name="Barry K."/>
            <person name="Miller A.N."/>
            <person name="Grigoriev I.V."/>
            <person name="Debuchy R."/>
            <person name="Gladieux P."/>
            <person name="Hiltunen Thoren M."/>
            <person name="Johannesson H."/>
        </authorList>
    </citation>
    <scope>NUCLEOTIDE SEQUENCE</scope>
    <source>
        <strain evidence="2">PSN324</strain>
    </source>
</reference>
<evidence type="ECO:0000313" key="2">
    <source>
        <dbReference type="EMBL" id="KAK4462468.1"/>
    </source>
</evidence>
<feature type="compositionally biased region" description="Polar residues" evidence="1">
    <location>
        <begin position="235"/>
        <end position="249"/>
    </location>
</feature>
<feature type="region of interest" description="Disordered" evidence="1">
    <location>
        <begin position="214"/>
        <end position="255"/>
    </location>
</feature>
<dbReference type="Proteomes" id="UP001321749">
    <property type="component" value="Unassembled WGS sequence"/>
</dbReference>
<keyword evidence="3" id="KW-1185">Reference proteome</keyword>
<accession>A0AAV9HNR9</accession>
<dbReference type="EMBL" id="MU864972">
    <property type="protein sequence ID" value="KAK4462468.1"/>
    <property type="molecule type" value="Genomic_DNA"/>
</dbReference>
<evidence type="ECO:0000256" key="1">
    <source>
        <dbReference type="SAM" id="MobiDB-lite"/>
    </source>
</evidence>